<evidence type="ECO:0000256" key="1">
    <source>
        <dbReference type="ARBA" id="ARBA00004613"/>
    </source>
</evidence>
<evidence type="ECO:0000256" key="6">
    <source>
        <dbReference type="SAM" id="SignalP"/>
    </source>
</evidence>
<keyword evidence="4 5" id="KW-1015">Disulfide bond</keyword>
<evidence type="ECO:0000256" key="5">
    <source>
        <dbReference type="PROSITE-ProRule" id="PRU00500"/>
    </source>
</evidence>
<evidence type="ECO:0000256" key="2">
    <source>
        <dbReference type="ARBA" id="ARBA00022525"/>
    </source>
</evidence>
<dbReference type="PROSITE" id="PS00484">
    <property type="entry name" value="THYROGLOBULIN_1_1"/>
    <property type="match status" value="1"/>
</dbReference>
<dbReference type="PANTHER" id="PTHR12352:SF3">
    <property type="entry name" value="NIDOGEN-2"/>
    <property type="match status" value="1"/>
</dbReference>
<dbReference type="Gene3D" id="4.10.800.10">
    <property type="entry name" value="Thyroglobulin type-1"/>
    <property type="match status" value="2"/>
</dbReference>
<reference evidence="8 9" key="1">
    <citation type="submission" date="2021-06" db="EMBL/GenBank/DDBJ databases">
        <title>Caerostris darwini draft genome.</title>
        <authorList>
            <person name="Kono N."/>
            <person name="Arakawa K."/>
        </authorList>
    </citation>
    <scope>NUCLEOTIDE SEQUENCE [LARGE SCALE GENOMIC DNA]</scope>
</reference>
<feature type="signal peptide" evidence="6">
    <location>
        <begin position="1"/>
        <end position="20"/>
    </location>
</feature>
<dbReference type="PROSITE" id="PS51162">
    <property type="entry name" value="THYROGLOBULIN_1_2"/>
    <property type="match status" value="2"/>
</dbReference>
<evidence type="ECO:0000256" key="3">
    <source>
        <dbReference type="ARBA" id="ARBA00022737"/>
    </source>
</evidence>
<comment type="caution">
    <text evidence="5">Lacks conserved residue(s) required for the propagation of feature annotation.</text>
</comment>
<feature type="domain" description="Thyroglobulin type-1" evidence="7">
    <location>
        <begin position="21"/>
        <end position="74"/>
    </location>
</feature>
<dbReference type="SUPFAM" id="SSF57610">
    <property type="entry name" value="Thyroglobulin type-1 domain"/>
    <property type="match status" value="2"/>
</dbReference>
<organism evidence="8 9">
    <name type="scientific">Caerostris darwini</name>
    <dbReference type="NCBI Taxonomy" id="1538125"/>
    <lineage>
        <taxon>Eukaryota</taxon>
        <taxon>Metazoa</taxon>
        <taxon>Ecdysozoa</taxon>
        <taxon>Arthropoda</taxon>
        <taxon>Chelicerata</taxon>
        <taxon>Arachnida</taxon>
        <taxon>Araneae</taxon>
        <taxon>Araneomorphae</taxon>
        <taxon>Entelegynae</taxon>
        <taxon>Araneoidea</taxon>
        <taxon>Araneidae</taxon>
        <taxon>Caerostris</taxon>
    </lineage>
</organism>
<dbReference type="GO" id="GO:0005615">
    <property type="term" value="C:extracellular space"/>
    <property type="evidence" value="ECO:0007669"/>
    <property type="project" value="TreeGrafter"/>
</dbReference>
<feature type="disulfide bond" evidence="5">
    <location>
        <begin position="117"/>
        <end position="124"/>
    </location>
</feature>
<dbReference type="EMBL" id="BPLQ01011751">
    <property type="protein sequence ID" value="GIY60140.1"/>
    <property type="molecule type" value="Genomic_DNA"/>
</dbReference>
<accession>A0AAV4UR33</accession>
<evidence type="ECO:0000259" key="7">
    <source>
        <dbReference type="PROSITE" id="PS51162"/>
    </source>
</evidence>
<comment type="caution">
    <text evidence="8">The sequence shown here is derived from an EMBL/GenBank/DDBJ whole genome shotgun (WGS) entry which is preliminary data.</text>
</comment>
<proteinExistence type="predicted"/>
<dbReference type="PANTHER" id="PTHR12352">
    <property type="entry name" value="SECRETED MODULAR CALCIUM-BINDING PROTEIN"/>
    <property type="match status" value="1"/>
</dbReference>
<evidence type="ECO:0000313" key="9">
    <source>
        <dbReference type="Proteomes" id="UP001054837"/>
    </source>
</evidence>
<keyword evidence="2" id="KW-0964">Secreted</keyword>
<comment type="subcellular location">
    <subcellularLocation>
        <location evidence="1">Secreted</location>
    </subcellularLocation>
</comment>
<dbReference type="CDD" id="cd00191">
    <property type="entry name" value="TY"/>
    <property type="match status" value="1"/>
</dbReference>
<gene>
    <name evidence="8" type="ORF">CDAR_39061</name>
</gene>
<dbReference type="InterPro" id="IPR000716">
    <property type="entry name" value="Thyroglobulin_1"/>
</dbReference>
<evidence type="ECO:0000256" key="4">
    <source>
        <dbReference type="ARBA" id="ARBA00023157"/>
    </source>
</evidence>
<dbReference type="InterPro" id="IPR036857">
    <property type="entry name" value="Thyroglobulin_1_sf"/>
</dbReference>
<dbReference type="InterPro" id="IPR051950">
    <property type="entry name" value="Dev_reg/Prot_inhib"/>
</dbReference>
<dbReference type="Pfam" id="PF00086">
    <property type="entry name" value="Thyroglobulin_1"/>
    <property type="match status" value="2"/>
</dbReference>
<sequence>MLRALVVLVVVGVIAQVAIAKTDCEEARDREMQSNAPLPMRLIPKCEDNGDYAGLQCFNDSKFCACWTKTGDPITQPSTQLKSCKCLRERYRVEKANLIGSYAPQCEPDGSYDKMQCWGSTGQCFCVDTMTGRKTSEVTRGDLNCP</sequence>
<feature type="chain" id="PRO_5043708284" evidence="6">
    <location>
        <begin position="21"/>
        <end position="146"/>
    </location>
</feature>
<name>A0AAV4UR33_9ARAC</name>
<keyword evidence="9" id="KW-1185">Reference proteome</keyword>
<keyword evidence="6" id="KW-0732">Signal</keyword>
<feature type="disulfide bond" evidence="5">
    <location>
        <begin position="57"/>
        <end position="64"/>
    </location>
</feature>
<dbReference type="Proteomes" id="UP001054837">
    <property type="component" value="Unassembled WGS sequence"/>
</dbReference>
<evidence type="ECO:0000313" key="8">
    <source>
        <dbReference type="EMBL" id="GIY60140.1"/>
    </source>
</evidence>
<keyword evidence="3" id="KW-0677">Repeat</keyword>
<dbReference type="AlphaFoldDB" id="A0AAV4UR33"/>
<dbReference type="SMART" id="SM00211">
    <property type="entry name" value="TY"/>
    <property type="match status" value="2"/>
</dbReference>
<protein>
    <submittedName>
        <fullName evidence="8">U33-Liphistoxin-Lm1b_1</fullName>
    </submittedName>
</protein>
<feature type="domain" description="Thyroglobulin type-1" evidence="7">
    <location>
        <begin position="83"/>
        <end position="145"/>
    </location>
</feature>